<feature type="chain" id="PRO_5002043810" evidence="1">
    <location>
        <begin position="18"/>
        <end position="30"/>
    </location>
</feature>
<reference evidence="2" key="1">
    <citation type="submission" date="2014-09" db="EMBL/GenBank/DDBJ databases">
        <authorList>
            <person name="Magalhaes I.L.F."/>
            <person name="Oliveira U."/>
            <person name="Santos F.R."/>
            <person name="Vidigal T.H.D.A."/>
            <person name="Brescovit A.D."/>
            <person name="Santos A.J."/>
        </authorList>
    </citation>
    <scope>NUCLEOTIDE SEQUENCE</scope>
    <source>
        <tissue evidence="2">Shoot tissue taken approximately 20 cm above the soil surface</tissue>
    </source>
</reference>
<sequence length="30" mass="3080">MIDLAVVVFLLLAVTLALDVVHGVPDSCVG</sequence>
<proteinExistence type="predicted"/>
<organism evidence="2">
    <name type="scientific">Arundo donax</name>
    <name type="common">Giant reed</name>
    <name type="synonym">Donax arundinaceus</name>
    <dbReference type="NCBI Taxonomy" id="35708"/>
    <lineage>
        <taxon>Eukaryota</taxon>
        <taxon>Viridiplantae</taxon>
        <taxon>Streptophyta</taxon>
        <taxon>Embryophyta</taxon>
        <taxon>Tracheophyta</taxon>
        <taxon>Spermatophyta</taxon>
        <taxon>Magnoliopsida</taxon>
        <taxon>Liliopsida</taxon>
        <taxon>Poales</taxon>
        <taxon>Poaceae</taxon>
        <taxon>PACMAD clade</taxon>
        <taxon>Arundinoideae</taxon>
        <taxon>Arundineae</taxon>
        <taxon>Arundo</taxon>
    </lineage>
</organism>
<reference evidence="2" key="2">
    <citation type="journal article" date="2015" name="Data Brief">
        <title>Shoot transcriptome of the giant reed, Arundo donax.</title>
        <authorList>
            <person name="Barrero R.A."/>
            <person name="Guerrero F.D."/>
            <person name="Moolhuijzen P."/>
            <person name="Goolsby J.A."/>
            <person name="Tidwell J."/>
            <person name="Bellgard S.E."/>
            <person name="Bellgard M.I."/>
        </authorList>
    </citation>
    <scope>NUCLEOTIDE SEQUENCE</scope>
    <source>
        <tissue evidence="2">Shoot tissue taken approximately 20 cm above the soil surface</tissue>
    </source>
</reference>
<name>A0A0A9A8W4_ARUDO</name>
<feature type="signal peptide" evidence="1">
    <location>
        <begin position="1"/>
        <end position="17"/>
    </location>
</feature>
<accession>A0A0A9A8W4</accession>
<evidence type="ECO:0000313" key="2">
    <source>
        <dbReference type="EMBL" id="JAD43487.1"/>
    </source>
</evidence>
<protein>
    <submittedName>
        <fullName evidence="2">Uncharacterized protein</fullName>
    </submittedName>
</protein>
<dbReference type="EMBL" id="GBRH01254408">
    <property type="protein sequence ID" value="JAD43487.1"/>
    <property type="molecule type" value="Transcribed_RNA"/>
</dbReference>
<evidence type="ECO:0000256" key="1">
    <source>
        <dbReference type="SAM" id="SignalP"/>
    </source>
</evidence>
<keyword evidence="1" id="KW-0732">Signal</keyword>
<dbReference type="AlphaFoldDB" id="A0A0A9A8W4"/>